<dbReference type="CDD" id="cd08760">
    <property type="entry name" value="Cyt_b561_FRRS1_like"/>
    <property type="match status" value="1"/>
</dbReference>
<gene>
    <name evidence="10" type="ORF">BDY17DRAFT_327898</name>
</gene>
<keyword evidence="3 8" id="KW-0812">Transmembrane</keyword>
<dbReference type="Gene3D" id="1.20.120.1770">
    <property type="match status" value="1"/>
</dbReference>
<accession>A0A6A6PGJ8</accession>
<keyword evidence="6 8" id="KW-0472">Membrane</keyword>
<evidence type="ECO:0000256" key="3">
    <source>
        <dbReference type="ARBA" id="ARBA00022692"/>
    </source>
</evidence>
<dbReference type="PANTHER" id="PTHR47797">
    <property type="entry name" value="DEHYDROGENASE, PUTATIVE (AFU_ORTHOLOGUE AFUA_8G05805)-RELATED"/>
    <property type="match status" value="1"/>
</dbReference>
<sequence length="243" mass="26397">MASAQFGPPGGGGGGSGNPFGGGEGPPSGDNPFSGGGFRFFESHRITIISAHAICATLAFAFLFPVGGIMIRLASFRGLWLVHGLFQIFAYILFIAAAGLGLFMVHEIPPQAHVWSYAHPIIGLVLLAVLFFQPWSGLLHHLGFKRDPRRGFFSYAHIWIGRIAIILGIINGGLGLQLSRFYGIVPASNGVVAGYSVGAAIMFLLYFFSIVVGETRRRRARRAAPLHHKRERYDGSREQVRYA</sequence>
<dbReference type="GeneID" id="54478759"/>
<evidence type="ECO:0000256" key="5">
    <source>
        <dbReference type="ARBA" id="ARBA00022989"/>
    </source>
</evidence>
<feature type="transmembrane region" description="Helical" evidence="8">
    <location>
        <begin position="78"/>
        <end position="105"/>
    </location>
</feature>
<feature type="domain" description="Cytochrome b561" evidence="9">
    <location>
        <begin position="51"/>
        <end position="176"/>
    </location>
</feature>
<dbReference type="SMART" id="SM00665">
    <property type="entry name" value="B561"/>
    <property type="match status" value="1"/>
</dbReference>
<organism evidence="10 11">
    <name type="scientific">Neohortaea acidophila</name>
    <dbReference type="NCBI Taxonomy" id="245834"/>
    <lineage>
        <taxon>Eukaryota</taxon>
        <taxon>Fungi</taxon>
        <taxon>Dikarya</taxon>
        <taxon>Ascomycota</taxon>
        <taxon>Pezizomycotina</taxon>
        <taxon>Dothideomycetes</taxon>
        <taxon>Dothideomycetidae</taxon>
        <taxon>Mycosphaerellales</taxon>
        <taxon>Teratosphaeriaceae</taxon>
        <taxon>Neohortaea</taxon>
    </lineage>
</organism>
<dbReference type="PANTHER" id="PTHR47797:SF1">
    <property type="entry name" value="CYTOCHROME B561 DOMAIN-CONTAINING PROTEIN-RELATED"/>
    <property type="match status" value="1"/>
</dbReference>
<feature type="transmembrane region" description="Helical" evidence="8">
    <location>
        <begin position="117"/>
        <end position="140"/>
    </location>
</feature>
<dbReference type="GO" id="GO:0016020">
    <property type="term" value="C:membrane"/>
    <property type="evidence" value="ECO:0007669"/>
    <property type="project" value="UniProtKB-SubCell"/>
</dbReference>
<evidence type="ECO:0000313" key="11">
    <source>
        <dbReference type="Proteomes" id="UP000799767"/>
    </source>
</evidence>
<dbReference type="Proteomes" id="UP000799767">
    <property type="component" value="Unassembled WGS sequence"/>
</dbReference>
<evidence type="ECO:0000256" key="8">
    <source>
        <dbReference type="SAM" id="Phobius"/>
    </source>
</evidence>
<keyword evidence="11" id="KW-1185">Reference proteome</keyword>
<evidence type="ECO:0000256" key="1">
    <source>
        <dbReference type="ARBA" id="ARBA00004370"/>
    </source>
</evidence>
<proteinExistence type="predicted"/>
<dbReference type="EMBL" id="MU001642">
    <property type="protein sequence ID" value="KAF2479102.1"/>
    <property type="molecule type" value="Genomic_DNA"/>
</dbReference>
<dbReference type="AlphaFoldDB" id="A0A6A6PGJ8"/>
<feature type="transmembrane region" description="Helical" evidence="8">
    <location>
        <begin position="46"/>
        <end position="66"/>
    </location>
</feature>
<keyword evidence="2" id="KW-0813">Transport</keyword>
<feature type="region of interest" description="Disordered" evidence="7">
    <location>
        <begin position="1"/>
        <end position="28"/>
    </location>
</feature>
<evidence type="ECO:0000256" key="6">
    <source>
        <dbReference type="ARBA" id="ARBA00023136"/>
    </source>
</evidence>
<evidence type="ECO:0000256" key="4">
    <source>
        <dbReference type="ARBA" id="ARBA00022982"/>
    </source>
</evidence>
<evidence type="ECO:0000256" key="2">
    <source>
        <dbReference type="ARBA" id="ARBA00022448"/>
    </source>
</evidence>
<feature type="compositionally biased region" description="Gly residues" evidence="7">
    <location>
        <begin position="8"/>
        <end position="26"/>
    </location>
</feature>
<reference evidence="10" key="1">
    <citation type="journal article" date="2020" name="Stud. Mycol.">
        <title>101 Dothideomycetes genomes: a test case for predicting lifestyles and emergence of pathogens.</title>
        <authorList>
            <person name="Haridas S."/>
            <person name="Albert R."/>
            <person name="Binder M."/>
            <person name="Bloem J."/>
            <person name="Labutti K."/>
            <person name="Salamov A."/>
            <person name="Andreopoulos B."/>
            <person name="Baker S."/>
            <person name="Barry K."/>
            <person name="Bills G."/>
            <person name="Bluhm B."/>
            <person name="Cannon C."/>
            <person name="Castanera R."/>
            <person name="Culley D."/>
            <person name="Daum C."/>
            <person name="Ezra D."/>
            <person name="Gonzalez J."/>
            <person name="Henrissat B."/>
            <person name="Kuo A."/>
            <person name="Liang C."/>
            <person name="Lipzen A."/>
            <person name="Lutzoni F."/>
            <person name="Magnuson J."/>
            <person name="Mondo S."/>
            <person name="Nolan M."/>
            <person name="Ohm R."/>
            <person name="Pangilinan J."/>
            <person name="Park H.-J."/>
            <person name="Ramirez L."/>
            <person name="Alfaro M."/>
            <person name="Sun H."/>
            <person name="Tritt A."/>
            <person name="Yoshinaga Y."/>
            <person name="Zwiers L.-H."/>
            <person name="Turgeon B."/>
            <person name="Goodwin S."/>
            <person name="Spatafora J."/>
            <person name="Crous P."/>
            <person name="Grigoriev I."/>
        </authorList>
    </citation>
    <scope>NUCLEOTIDE SEQUENCE</scope>
    <source>
        <strain evidence="10">CBS 113389</strain>
    </source>
</reference>
<keyword evidence="4" id="KW-0249">Electron transport</keyword>
<dbReference type="InterPro" id="IPR006593">
    <property type="entry name" value="Cyt_b561/ferric_Rdtase_TM"/>
</dbReference>
<name>A0A6A6PGJ8_9PEZI</name>
<evidence type="ECO:0000259" key="9">
    <source>
        <dbReference type="SMART" id="SM00665"/>
    </source>
</evidence>
<evidence type="ECO:0000256" key="7">
    <source>
        <dbReference type="SAM" id="MobiDB-lite"/>
    </source>
</evidence>
<keyword evidence="5 8" id="KW-1133">Transmembrane helix</keyword>
<dbReference type="OrthoDB" id="19261at2759"/>
<protein>
    <recommendedName>
        <fullName evidence="9">Cytochrome b561 domain-containing protein</fullName>
    </recommendedName>
</protein>
<dbReference type="RefSeq" id="XP_033585672.1">
    <property type="nucleotide sequence ID" value="XM_033737757.1"/>
</dbReference>
<feature type="transmembrane region" description="Helical" evidence="8">
    <location>
        <begin position="192"/>
        <end position="212"/>
    </location>
</feature>
<feature type="transmembrane region" description="Helical" evidence="8">
    <location>
        <begin position="152"/>
        <end position="172"/>
    </location>
</feature>
<evidence type="ECO:0000313" key="10">
    <source>
        <dbReference type="EMBL" id="KAF2479102.1"/>
    </source>
</evidence>
<comment type="subcellular location">
    <subcellularLocation>
        <location evidence="1">Membrane</location>
    </subcellularLocation>
</comment>